<evidence type="ECO:0000313" key="2">
    <source>
        <dbReference type="EMBL" id="PLR18357.1"/>
    </source>
</evidence>
<organism evidence="2 3">
    <name type="scientific">Caulobacter flavus</name>
    <dbReference type="NCBI Taxonomy" id="1679497"/>
    <lineage>
        <taxon>Bacteria</taxon>
        <taxon>Pseudomonadati</taxon>
        <taxon>Pseudomonadota</taxon>
        <taxon>Alphaproteobacteria</taxon>
        <taxon>Caulobacterales</taxon>
        <taxon>Caulobacteraceae</taxon>
        <taxon>Caulobacter</taxon>
    </lineage>
</organism>
<reference evidence="1 4" key="2">
    <citation type="submission" date="2018-01" db="EMBL/GenBank/DDBJ databases">
        <title>Complete genome sequence of Caulobacter flavus RHGG3.</title>
        <authorList>
            <person name="Yang E."/>
        </authorList>
    </citation>
    <scope>NUCLEOTIDE SEQUENCE [LARGE SCALE GENOMIC DNA]</scope>
    <source>
        <strain evidence="1 4">RHGG3</strain>
    </source>
</reference>
<dbReference type="Gene3D" id="3.40.50.10320">
    <property type="entry name" value="LmbE-like"/>
    <property type="match status" value="1"/>
</dbReference>
<protein>
    <recommendedName>
        <fullName evidence="5">PIG-L family deacetylase</fullName>
    </recommendedName>
</protein>
<accession>A0A2N5CX12</accession>
<dbReference type="EMBL" id="CP026100">
    <property type="protein sequence ID" value="AYV47516.1"/>
    <property type="molecule type" value="Genomic_DNA"/>
</dbReference>
<proteinExistence type="predicted"/>
<evidence type="ECO:0000313" key="4">
    <source>
        <dbReference type="Proteomes" id="UP000281192"/>
    </source>
</evidence>
<dbReference type="SUPFAM" id="SSF102588">
    <property type="entry name" value="LmbE-like"/>
    <property type="match status" value="1"/>
</dbReference>
<keyword evidence="4" id="KW-1185">Reference proteome</keyword>
<name>A0A2N5CX12_9CAUL</name>
<evidence type="ECO:0000313" key="1">
    <source>
        <dbReference type="EMBL" id="AYV47516.1"/>
    </source>
</evidence>
<dbReference type="InterPro" id="IPR024078">
    <property type="entry name" value="LmbE-like_dom_sf"/>
</dbReference>
<gene>
    <name evidence="1" type="ORF">C1707_15300</name>
    <name evidence="2" type="ORF">CFHF_06295</name>
</gene>
<dbReference type="Proteomes" id="UP000234483">
    <property type="component" value="Unassembled WGS sequence"/>
</dbReference>
<dbReference type="OrthoDB" id="9790023at2"/>
<dbReference type="InterPro" id="IPR003737">
    <property type="entry name" value="GlcNAc_PI_deacetylase-related"/>
</dbReference>
<dbReference type="AlphaFoldDB" id="A0A2N5CX12"/>
<dbReference type="EMBL" id="PJRQ01000011">
    <property type="protein sequence ID" value="PLR18357.1"/>
    <property type="molecule type" value="Genomic_DNA"/>
</dbReference>
<dbReference type="KEGG" id="cfh:C1707_15300"/>
<evidence type="ECO:0008006" key="5">
    <source>
        <dbReference type="Google" id="ProtNLM"/>
    </source>
</evidence>
<dbReference type="RefSeq" id="WP_101712166.1">
    <property type="nucleotide sequence ID" value="NZ_CP026100.1"/>
</dbReference>
<evidence type="ECO:0000313" key="3">
    <source>
        <dbReference type="Proteomes" id="UP000234483"/>
    </source>
</evidence>
<dbReference type="Pfam" id="PF02585">
    <property type="entry name" value="PIG-L"/>
    <property type="match status" value="1"/>
</dbReference>
<dbReference type="Proteomes" id="UP000281192">
    <property type="component" value="Chromosome"/>
</dbReference>
<sequence>MVTPAGETAWAALVNQAYAIDDGVLEGLSPVLVIASHPIDEILGCGGLLARAAGRGLRPRVAFVTAGGGVQLYSPSEYLGDQRRSEAIQALNGLGVLSSDILFLDGPDGPRPEELSVYEQTLETLKDWCGAFTPWSVWAPWRGEARVDRAAAATLGADLSRLLARDVALMEYLVEGWTDPDLVQRHGAKNVWGLPCADLIEPRRRVLEAHATQPGMTTDDRTGFGLAPEIAALVERPFEIFLERRL</sequence>
<reference evidence="2 3" key="1">
    <citation type="submission" date="2017-12" db="EMBL/GenBank/DDBJ databases">
        <title>The genome sequence of Caulobacter flavus CGMCC1 15093.</title>
        <authorList>
            <person name="Gao J."/>
            <person name="Mao X."/>
            <person name="Sun J."/>
        </authorList>
    </citation>
    <scope>NUCLEOTIDE SEQUENCE [LARGE SCALE GENOMIC DNA]</scope>
    <source>
        <strain evidence="2 3">CGMCC1 15093</strain>
    </source>
</reference>